<gene>
    <name evidence="1" type="ORF">FWILDA_LOCUS11834</name>
</gene>
<proteinExistence type="predicted"/>
<keyword evidence="2" id="KW-1185">Reference proteome</keyword>
<dbReference type="InterPro" id="IPR015926">
    <property type="entry name" value="Cytolysin/lectin"/>
</dbReference>
<evidence type="ECO:0000313" key="2">
    <source>
        <dbReference type="Proteomes" id="UP001153678"/>
    </source>
</evidence>
<sequence>MSIDAAASVIQTVSTIQKQLARGLTISVENNHCYYHLRNMEYWSETDCFNAPTITIGPGKWGVGAFKSKVTCGTKGILCYELLLDEWKLKNRLFLLIGWNVPLVGDNTYFLQVAHVDSPNFPQTKYERKKVCDMLMEKETIAGNTTFIHSSPKVEDYAEESISPVSLSVCATMATSAIANLKVEINPYLEPITNDIKSPLLIPSPGKKKSFTNYMEESFENAEAIINDAFKYIGMEDQ</sequence>
<dbReference type="AlphaFoldDB" id="A0A9W4SXI0"/>
<evidence type="ECO:0000313" key="1">
    <source>
        <dbReference type="EMBL" id="CAI2184953.1"/>
    </source>
</evidence>
<dbReference type="OrthoDB" id="2410297at2759"/>
<reference evidence="1" key="1">
    <citation type="submission" date="2022-08" db="EMBL/GenBank/DDBJ databases">
        <authorList>
            <person name="Kallberg Y."/>
            <person name="Tangrot J."/>
            <person name="Rosling A."/>
        </authorList>
    </citation>
    <scope>NUCLEOTIDE SEQUENCE</scope>
    <source>
        <strain evidence="1">Wild A</strain>
    </source>
</reference>
<accession>A0A9W4SXI0</accession>
<comment type="caution">
    <text evidence="1">The sequence shown here is derived from an EMBL/GenBank/DDBJ whole genome shotgun (WGS) entry which is preliminary data.</text>
</comment>
<protein>
    <submittedName>
        <fullName evidence="1">8081_t:CDS:1</fullName>
    </submittedName>
</protein>
<organism evidence="1 2">
    <name type="scientific">Funneliformis geosporum</name>
    <dbReference type="NCBI Taxonomy" id="1117311"/>
    <lineage>
        <taxon>Eukaryota</taxon>
        <taxon>Fungi</taxon>
        <taxon>Fungi incertae sedis</taxon>
        <taxon>Mucoromycota</taxon>
        <taxon>Glomeromycotina</taxon>
        <taxon>Glomeromycetes</taxon>
        <taxon>Glomerales</taxon>
        <taxon>Glomeraceae</taxon>
        <taxon>Funneliformis</taxon>
    </lineage>
</organism>
<name>A0A9W4SXI0_9GLOM</name>
<dbReference type="EMBL" id="CAMKVN010003530">
    <property type="protein sequence ID" value="CAI2184953.1"/>
    <property type="molecule type" value="Genomic_DNA"/>
</dbReference>
<dbReference type="Proteomes" id="UP001153678">
    <property type="component" value="Unassembled WGS sequence"/>
</dbReference>
<dbReference type="Gene3D" id="2.60.270.20">
    <property type="entry name" value="Cytolysin/lectin"/>
    <property type="match status" value="1"/>
</dbReference>